<keyword evidence="2" id="KW-0677">Repeat</keyword>
<dbReference type="PANTHER" id="PTHR48051:SF1">
    <property type="entry name" value="RAS SUPPRESSOR PROTEIN 1"/>
    <property type="match status" value="1"/>
</dbReference>
<sequence>MGNSPSNSPKVHLETARKSKACQLSKLKLEQLPPELEGITELRTLDMSQNKLQILPPWINKFTQLRGLILSHNKLGSLPEVGDLKKLESFIADYNQITRLPSSFANLTSLKTLNLSHNLLTAFPVQLCKLRNLDVVDLSGNRITDVPAEVGDLQAVELNLNQNQVSNLPESLADCPRLKVVRLEENCLPITAFGPRIMKDSKISLFSVEGNVFDSKAFHNLEGYEQYMERYTATKKKFN</sequence>
<dbReference type="InterPro" id="IPR050216">
    <property type="entry name" value="LRR_domain-containing"/>
</dbReference>
<evidence type="ECO:0008006" key="5">
    <source>
        <dbReference type="Google" id="ProtNLM"/>
    </source>
</evidence>
<evidence type="ECO:0000256" key="2">
    <source>
        <dbReference type="ARBA" id="ARBA00022737"/>
    </source>
</evidence>
<dbReference type="SUPFAM" id="SSF52058">
    <property type="entry name" value="L domain-like"/>
    <property type="match status" value="1"/>
</dbReference>
<dbReference type="AlphaFoldDB" id="A0AAN9BC37"/>
<proteinExistence type="predicted"/>
<dbReference type="PRINTS" id="PR00019">
    <property type="entry name" value="LEURICHRPT"/>
</dbReference>
<comment type="caution">
    <text evidence="3">The sequence shown here is derived from an EMBL/GenBank/DDBJ whole genome shotgun (WGS) entry which is preliminary data.</text>
</comment>
<evidence type="ECO:0000313" key="3">
    <source>
        <dbReference type="EMBL" id="KAK7103200.1"/>
    </source>
</evidence>
<dbReference type="Pfam" id="PF13855">
    <property type="entry name" value="LRR_8"/>
    <property type="match status" value="1"/>
</dbReference>
<dbReference type="Gene3D" id="3.80.10.10">
    <property type="entry name" value="Ribonuclease Inhibitor"/>
    <property type="match status" value="1"/>
</dbReference>
<dbReference type="Pfam" id="PF00560">
    <property type="entry name" value="LRR_1"/>
    <property type="match status" value="1"/>
</dbReference>
<dbReference type="PANTHER" id="PTHR48051">
    <property type="match status" value="1"/>
</dbReference>
<keyword evidence="1" id="KW-0433">Leucine-rich repeat</keyword>
<gene>
    <name evidence="3" type="ORF">V1264_018153</name>
</gene>
<dbReference type="FunFam" id="3.80.10.10:FF:000230">
    <property type="entry name" value="Leucine-rich repeat-containing protein 57"/>
    <property type="match status" value="1"/>
</dbReference>
<dbReference type="Proteomes" id="UP001374579">
    <property type="component" value="Unassembled WGS sequence"/>
</dbReference>
<evidence type="ECO:0000256" key="1">
    <source>
        <dbReference type="ARBA" id="ARBA00022614"/>
    </source>
</evidence>
<keyword evidence="4" id="KW-1185">Reference proteome</keyword>
<dbReference type="SMART" id="SM00369">
    <property type="entry name" value="LRR_TYP"/>
    <property type="match status" value="5"/>
</dbReference>
<accession>A0AAN9BC37</accession>
<reference evidence="3 4" key="1">
    <citation type="submission" date="2024-02" db="EMBL/GenBank/DDBJ databases">
        <title>Chromosome-scale genome assembly of the rough periwinkle Littorina saxatilis.</title>
        <authorList>
            <person name="De Jode A."/>
            <person name="Faria R."/>
            <person name="Formenti G."/>
            <person name="Sims Y."/>
            <person name="Smith T.P."/>
            <person name="Tracey A."/>
            <person name="Wood J.M.D."/>
            <person name="Zagrodzka Z.B."/>
            <person name="Johannesson K."/>
            <person name="Butlin R.K."/>
            <person name="Leder E.H."/>
        </authorList>
    </citation>
    <scope>NUCLEOTIDE SEQUENCE [LARGE SCALE GENOMIC DNA]</scope>
    <source>
        <strain evidence="3">Snail1</strain>
        <tissue evidence="3">Muscle</tissue>
    </source>
</reference>
<protein>
    <recommendedName>
        <fullName evidence="5">Leucine-rich repeat-containing protein 57</fullName>
    </recommendedName>
</protein>
<dbReference type="InterPro" id="IPR001611">
    <property type="entry name" value="Leu-rich_rpt"/>
</dbReference>
<dbReference type="GO" id="GO:0005737">
    <property type="term" value="C:cytoplasm"/>
    <property type="evidence" value="ECO:0007669"/>
    <property type="project" value="TreeGrafter"/>
</dbReference>
<name>A0AAN9BC37_9CAEN</name>
<evidence type="ECO:0000313" key="4">
    <source>
        <dbReference type="Proteomes" id="UP001374579"/>
    </source>
</evidence>
<organism evidence="3 4">
    <name type="scientific">Littorina saxatilis</name>
    <dbReference type="NCBI Taxonomy" id="31220"/>
    <lineage>
        <taxon>Eukaryota</taxon>
        <taxon>Metazoa</taxon>
        <taxon>Spiralia</taxon>
        <taxon>Lophotrochozoa</taxon>
        <taxon>Mollusca</taxon>
        <taxon>Gastropoda</taxon>
        <taxon>Caenogastropoda</taxon>
        <taxon>Littorinimorpha</taxon>
        <taxon>Littorinoidea</taxon>
        <taxon>Littorinidae</taxon>
        <taxon>Littorina</taxon>
    </lineage>
</organism>
<dbReference type="InterPro" id="IPR003591">
    <property type="entry name" value="Leu-rich_rpt_typical-subtyp"/>
</dbReference>
<dbReference type="PROSITE" id="PS51450">
    <property type="entry name" value="LRR"/>
    <property type="match status" value="3"/>
</dbReference>
<dbReference type="InterPro" id="IPR032675">
    <property type="entry name" value="LRR_dom_sf"/>
</dbReference>
<dbReference type="EMBL" id="JBAMIC010000008">
    <property type="protein sequence ID" value="KAK7103200.1"/>
    <property type="molecule type" value="Genomic_DNA"/>
</dbReference>